<reference evidence="3 4" key="1">
    <citation type="journal article" date="2019" name="Sci. Rep.">
        <title>Sulfobacillus thermotolerans: new insights into resistance and metabolic capacities of acidophilic chemolithotrophs.</title>
        <authorList>
            <person name="Panyushkina A.E."/>
            <person name="Babenko V.V."/>
            <person name="Nikitina A.S."/>
            <person name="Selezneva O.V."/>
            <person name="Tsaplina I.A."/>
            <person name="Letarova M.A."/>
            <person name="Kostryukova E.S."/>
            <person name="Letarov A.V."/>
        </authorList>
    </citation>
    <scope>NUCLEOTIDE SEQUENCE [LARGE SCALE GENOMIC DNA]</scope>
    <source>
        <strain evidence="3 4">Kr1</strain>
    </source>
</reference>
<evidence type="ECO:0000313" key="3">
    <source>
        <dbReference type="EMBL" id="AUW95286.1"/>
    </source>
</evidence>
<evidence type="ECO:0000313" key="4">
    <source>
        <dbReference type="Proteomes" id="UP000325292"/>
    </source>
</evidence>
<feature type="region of interest" description="Disordered" evidence="1">
    <location>
        <begin position="233"/>
        <end position="269"/>
    </location>
</feature>
<keyword evidence="4" id="KW-1185">Reference proteome</keyword>
<dbReference type="Proteomes" id="UP000325292">
    <property type="component" value="Chromosome"/>
</dbReference>
<dbReference type="EMBL" id="CP019454">
    <property type="protein sequence ID" value="AUW95286.1"/>
    <property type="molecule type" value="Genomic_DNA"/>
</dbReference>
<sequence length="313" mass="36452">MARIYTQSPDLKREFLKRIQEKMDRHEQDVKNRMTAQTPHFLHWALKPLVTKMVRSKQHRDAHQGAHGEFSVGLWLRARLPNTWAIINDVVLEYQMDEYAQIDHIVIGPAGVFLLETKAWDGAILLKKDQSFRKEGGKWVKASSPIRQNKTHQRRFQQWYTLHHLPKPIPPIEPIVVFSHATWLAVDECSMKVLTPRQTASYLSKQSSTLLDDVTIERIVGAILAPPISPLKEFSKEQPPISSSNADRREAPARQQPENTVSIREGTTRRGRKYVRIRGSYEEAENIWRQYGKPGRLNKDQFESDTFFFYRDE</sequence>
<dbReference type="PROSITE" id="PS50965">
    <property type="entry name" value="NERD"/>
    <property type="match status" value="1"/>
</dbReference>
<organism evidence="3 4">
    <name type="scientific">Sulfobacillus thermotolerans</name>
    <dbReference type="NCBI Taxonomy" id="338644"/>
    <lineage>
        <taxon>Bacteria</taxon>
        <taxon>Bacillati</taxon>
        <taxon>Bacillota</taxon>
        <taxon>Clostridia</taxon>
        <taxon>Eubacteriales</taxon>
        <taxon>Clostridiales Family XVII. Incertae Sedis</taxon>
        <taxon>Sulfobacillus</taxon>
    </lineage>
</organism>
<gene>
    <name evidence="3" type="ORF">BXT84_16075</name>
</gene>
<accession>A0ABM6RUZ6</accession>
<dbReference type="Pfam" id="PF08378">
    <property type="entry name" value="NERD"/>
    <property type="match status" value="1"/>
</dbReference>
<evidence type="ECO:0000259" key="2">
    <source>
        <dbReference type="PROSITE" id="PS50965"/>
    </source>
</evidence>
<name>A0ABM6RUZ6_9FIRM</name>
<dbReference type="InterPro" id="IPR011528">
    <property type="entry name" value="NERD"/>
</dbReference>
<feature type="domain" description="NERD" evidence="2">
    <location>
        <begin position="64"/>
        <end position="179"/>
    </location>
</feature>
<proteinExistence type="predicted"/>
<evidence type="ECO:0000256" key="1">
    <source>
        <dbReference type="SAM" id="MobiDB-lite"/>
    </source>
</evidence>
<protein>
    <recommendedName>
        <fullName evidence="2">NERD domain-containing protein</fullName>
    </recommendedName>
</protein>